<dbReference type="RefSeq" id="WP_118894854.1">
    <property type="nucleotide sequence ID" value="NZ_CP019292.1"/>
</dbReference>
<sequence length="82" mass="9369">MQNLTPLEVASIARAKAILRNLIDKSDSELRSLVIESKVFDGSLSHLEEAIILVEFFDALTDMTYFSEELYQVKDQLEEIFS</sequence>
<accession>A0AAN1UF66</accession>
<dbReference type="AlphaFoldDB" id="A0AAN1UF66"/>
<protein>
    <submittedName>
        <fullName evidence="1">Uncharacterized protein</fullName>
    </submittedName>
</protein>
<gene>
    <name evidence="1" type="ORF">FORC53_4868</name>
</gene>
<evidence type="ECO:0000313" key="1">
    <source>
        <dbReference type="EMBL" id="AXX63207.1"/>
    </source>
</evidence>
<proteinExistence type="predicted"/>
<organism evidence="1 2">
    <name type="scientific">Vibrio vulnificus</name>
    <dbReference type="NCBI Taxonomy" id="672"/>
    <lineage>
        <taxon>Bacteria</taxon>
        <taxon>Pseudomonadati</taxon>
        <taxon>Pseudomonadota</taxon>
        <taxon>Gammaproteobacteria</taxon>
        <taxon>Vibrionales</taxon>
        <taxon>Vibrionaceae</taxon>
        <taxon>Vibrio</taxon>
    </lineage>
</organism>
<reference evidence="1 2" key="1">
    <citation type="submission" date="2017-03" db="EMBL/GenBank/DDBJ databases">
        <title>Complete Genome Sequence of Vibrio vulnificus FORC_053.</title>
        <authorList>
            <consortium name="Food-borne Pathogen Omics Research Center"/>
            <person name="Chung H.Y."/>
            <person name="Na E.J."/>
            <person name="Song J.S."/>
            <person name="Kim H."/>
            <person name="Lee J.-H."/>
            <person name="Ryu S."/>
            <person name="Choi S.H."/>
        </authorList>
    </citation>
    <scope>NUCLEOTIDE SEQUENCE [LARGE SCALE GENOMIC DNA]</scope>
    <source>
        <strain evidence="1 2">FORC_053</strain>
    </source>
</reference>
<name>A0AAN1UF66_VIBVL</name>
<evidence type="ECO:0000313" key="2">
    <source>
        <dbReference type="Proteomes" id="UP000263418"/>
    </source>
</evidence>
<dbReference type="EMBL" id="CP019292">
    <property type="protein sequence ID" value="AXX63207.1"/>
    <property type="molecule type" value="Genomic_DNA"/>
</dbReference>
<dbReference type="Proteomes" id="UP000263418">
    <property type="component" value="Chromosome 3"/>
</dbReference>